<keyword evidence="4" id="KW-1185">Reference proteome</keyword>
<feature type="compositionally biased region" description="Polar residues" evidence="1">
    <location>
        <begin position="576"/>
        <end position="585"/>
    </location>
</feature>
<dbReference type="Gene3D" id="2.60.40.10">
    <property type="entry name" value="Immunoglobulins"/>
    <property type="match status" value="1"/>
</dbReference>
<keyword evidence="2" id="KW-0812">Transmembrane</keyword>
<accession>A0A7M5XEM4</accession>
<dbReference type="EnsemblMetazoa" id="CLYHEMT021732.1">
    <property type="protein sequence ID" value="CLYHEMP021732.1"/>
    <property type="gene ID" value="CLYHEMG021732"/>
</dbReference>
<dbReference type="InterPro" id="IPR013783">
    <property type="entry name" value="Ig-like_fold"/>
</dbReference>
<reference evidence="3" key="1">
    <citation type="submission" date="2021-01" db="UniProtKB">
        <authorList>
            <consortium name="EnsemblMetazoa"/>
        </authorList>
    </citation>
    <scope>IDENTIFICATION</scope>
</reference>
<evidence type="ECO:0000256" key="2">
    <source>
        <dbReference type="SAM" id="Phobius"/>
    </source>
</evidence>
<protein>
    <recommendedName>
        <fullName evidence="5">Ig-like domain-containing protein</fullName>
    </recommendedName>
</protein>
<dbReference type="AlphaFoldDB" id="A0A7M5XEM4"/>
<evidence type="ECO:0000256" key="1">
    <source>
        <dbReference type="SAM" id="MobiDB-lite"/>
    </source>
</evidence>
<evidence type="ECO:0008006" key="5">
    <source>
        <dbReference type="Google" id="ProtNLM"/>
    </source>
</evidence>
<feature type="region of interest" description="Disordered" evidence="1">
    <location>
        <begin position="387"/>
        <end position="495"/>
    </location>
</feature>
<evidence type="ECO:0000313" key="3">
    <source>
        <dbReference type="EnsemblMetazoa" id="CLYHEMP021732.1"/>
    </source>
</evidence>
<proteinExistence type="predicted"/>
<feature type="compositionally biased region" description="Low complexity" evidence="1">
    <location>
        <begin position="443"/>
        <end position="452"/>
    </location>
</feature>
<feature type="region of interest" description="Disordered" evidence="1">
    <location>
        <begin position="631"/>
        <end position="659"/>
    </location>
</feature>
<name>A0A7M5XEM4_9CNID</name>
<feature type="transmembrane region" description="Helical" evidence="2">
    <location>
        <begin position="346"/>
        <end position="369"/>
    </location>
</feature>
<feature type="compositionally biased region" description="Polar residues" evidence="1">
    <location>
        <begin position="547"/>
        <end position="558"/>
    </location>
</feature>
<evidence type="ECO:0000313" key="4">
    <source>
        <dbReference type="Proteomes" id="UP000594262"/>
    </source>
</evidence>
<sequence length="725" mass="81432">MKLNRITILSATWTFCYLFCSVTSVTGFSSAIASREKQYVIENQVAVISWIITKGDSTNQIVKCTAKTKTFQDLAIGEFEIQNLSLDEIQIPINTLTEFNHRLKAKPYLNSDKKVVFELTIESSVMKDSGFYECRIGGEIASTYLQIYQPLVEQRLIPKSIILQTGKEILRTELCGKPKPKVTMIFQGKTQKVKGVRTNIDGCYMFTLKNVTSFTEQKFCGKTVDLIYEGAVQTLRRSVSLQMGLKPKPPENVIISLMSQDNCAHVRWDGPNIGSCIVASLSYQVEVFENEAVVKRMDTSSNVIETCGIDFLRKRYTLKVRNVLNSNYSSWSVGRVVLEETIFDGVFTALIACAAVAVFLLIILITYCMCTRKERLKAMCKSKKFRVRHKNSAGKSDEERPLNDMNGSVDGGVHLQETGVTNGQIKQENKRKISRKISSNDMNGSAGENGNTANGGGRKNSQVHPTGGEQKQKKNDKGSKAKLHPNNQDRKFYSLQRNIEREKKKLEEMDFEQQEDEFYAERRNTDSHILQDLRNTFCEHRLEPRSSNEASTPYSSIATDDEPRHTGSPLYDVLPNTRSSASTNSTGGGRSFHEEDDPLARRRYTTDSAFSSETDPTTLYDVLPRTNTNAMLERPIPPRSSFIKPTSPLPPQPSQTFESASQAYDFLPPARSADAALDHQYQVPPEKIYDVPRPAGYKDTTDHQSQQTTGAMPFSSHRAPHAIQT</sequence>
<keyword evidence="2" id="KW-1133">Transmembrane helix</keyword>
<dbReference type="Proteomes" id="UP000594262">
    <property type="component" value="Unplaced"/>
</dbReference>
<feature type="region of interest" description="Disordered" evidence="1">
    <location>
        <begin position="684"/>
        <end position="725"/>
    </location>
</feature>
<feature type="compositionally biased region" description="Basic and acidic residues" evidence="1">
    <location>
        <begin position="470"/>
        <end position="479"/>
    </location>
</feature>
<keyword evidence="2" id="KW-0472">Membrane</keyword>
<feature type="region of interest" description="Disordered" evidence="1">
    <location>
        <begin position="542"/>
        <end position="600"/>
    </location>
</feature>
<organism evidence="3 4">
    <name type="scientific">Clytia hemisphaerica</name>
    <dbReference type="NCBI Taxonomy" id="252671"/>
    <lineage>
        <taxon>Eukaryota</taxon>
        <taxon>Metazoa</taxon>
        <taxon>Cnidaria</taxon>
        <taxon>Hydrozoa</taxon>
        <taxon>Hydroidolina</taxon>
        <taxon>Leptothecata</taxon>
        <taxon>Obeliida</taxon>
        <taxon>Clytiidae</taxon>
        <taxon>Clytia</taxon>
    </lineage>
</organism>